<dbReference type="EMBL" id="BMNG01000001">
    <property type="protein sequence ID" value="GGO35579.1"/>
    <property type="molecule type" value="Genomic_DNA"/>
</dbReference>
<gene>
    <name evidence="1" type="ORF">GCM10012286_06520</name>
</gene>
<organism evidence="1 2">
    <name type="scientific">Streptomyces lasiicapitis</name>
    <dbReference type="NCBI Taxonomy" id="1923961"/>
    <lineage>
        <taxon>Bacteria</taxon>
        <taxon>Bacillati</taxon>
        <taxon>Actinomycetota</taxon>
        <taxon>Actinomycetes</taxon>
        <taxon>Kitasatosporales</taxon>
        <taxon>Streptomycetaceae</taxon>
        <taxon>Streptomyces</taxon>
    </lineage>
</organism>
<name>A0ABQ2LIL9_9ACTN</name>
<keyword evidence="2" id="KW-1185">Reference proteome</keyword>
<dbReference type="InterPro" id="IPR038468">
    <property type="entry name" value="MmpS_C"/>
</dbReference>
<dbReference type="Gene3D" id="2.60.40.2880">
    <property type="entry name" value="MmpS1-5, C-terminal soluble domain"/>
    <property type="match status" value="1"/>
</dbReference>
<evidence type="ECO:0008006" key="3">
    <source>
        <dbReference type="Google" id="ProtNLM"/>
    </source>
</evidence>
<reference evidence="2" key="1">
    <citation type="journal article" date="2019" name="Int. J. Syst. Evol. Microbiol.">
        <title>The Global Catalogue of Microorganisms (GCM) 10K type strain sequencing project: providing services to taxonomists for standard genome sequencing and annotation.</title>
        <authorList>
            <consortium name="The Broad Institute Genomics Platform"/>
            <consortium name="The Broad Institute Genome Sequencing Center for Infectious Disease"/>
            <person name="Wu L."/>
            <person name="Ma J."/>
        </authorList>
    </citation>
    <scope>NUCLEOTIDE SEQUENCE [LARGE SCALE GENOMIC DNA]</scope>
    <source>
        <strain evidence="2">CGMCC 4.7349</strain>
    </source>
</reference>
<sequence length="183" mass="18904">MPVVDMCWTGEGARGVGNHGLSETVVELTEEEKAQLVGEVPDRRVVTTGAVLLVICAAFVVRGMFGDGNGGNTGGGPGPEDIARARAPVAAVTYEITGKGSADISYLTRNERGRGGRPAVEAGVRLPWRKTVFVPAGERPVVSVRLDEGGGEARCALAVGGKHRHRDAAAGAFGRATCSVRVG</sequence>
<evidence type="ECO:0000313" key="1">
    <source>
        <dbReference type="EMBL" id="GGO35579.1"/>
    </source>
</evidence>
<evidence type="ECO:0000313" key="2">
    <source>
        <dbReference type="Proteomes" id="UP000656881"/>
    </source>
</evidence>
<dbReference type="Proteomes" id="UP000656881">
    <property type="component" value="Unassembled WGS sequence"/>
</dbReference>
<accession>A0ABQ2LIL9</accession>
<comment type="caution">
    <text evidence="1">The sequence shown here is derived from an EMBL/GenBank/DDBJ whole genome shotgun (WGS) entry which is preliminary data.</text>
</comment>
<protein>
    <recommendedName>
        <fullName evidence="3">MmpS family membrane protein</fullName>
    </recommendedName>
</protein>
<proteinExistence type="predicted"/>